<dbReference type="SUPFAM" id="SSF55469">
    <property type="entry name" value="FMN-dependent nitroreductase-like"/>
    <property type="match status" value="1"/>
</dbReference>
<proteinExistence type="predicted"/>
<evidence type="ECO:0008006" key="4">
    <source>
        <dbReference type="Google" id="ProtNLM"/>
    </source>
</evidence>
<dbReference type="Proteomes" id="UP000480266">
    <property type="component" value="Unassembled WGS sequence"/>
</dbReference>
<dbReference type="EMBL" id="JAAMRR010000173">
    <property type="protein sequence ID" value="NGX94306.1"/>
    <property type="molecule type" value="Genomic_DNA"/>
</dbReference>
<dbReference type="GO" id="GO:0016491">
    <property type="term" value="F:oxidoreductase activity"/>
    <property type="evidence" value="ECO:0007669"/>
    <property type="project" value="InterPro"/>
</dbReference>
<evidence type="ECO:0000313" key="3">
    <source>
        <dbReference type="Proteomes" id="UP000480266"/>
    </source>
</evidence>
<evidence type="ECO:0000256" key="1">
    <source>
        <dbReference type="SAM" id="MobiDB-lite"/>
    </source>
</evidence>
<name>A0A7C9VDA5_9BRAD</name>
<feature type="region of interest" description="Disordered" evidence="1">
    <location>
        <begin position="1"/>
        <end position="22"/>
    </location>
</feature>
<sequence>MATNTEPTPKLPHSDKSKERWRLSSTMSELPELVATSKSFSEVAAERRTVRRLSELELDSTMAIIRMIALSREIGVGSNKGRHRKLTISAGALHPVEVLIVSGPAIVEPIIYSDTDDIFGTVTISQLPRFNAEIEGLRTFLPNSSGHFLMFVGNARHVERSYNDPLSLLWRDAGAMMQMFALYASAYGFAFVPLGSTGSGILESIDSPHEDYLALGTALMGRALP</sequence>
<dbReference type="AlphaFoldDB" id="A0A7C9VDA5"/>
<protein>
    <recommendedName>
        <fullName evidence="4">Nitroreductase domain-containing protein</fullName>
    </recommendedName>
</protein>
<gene>
    <name evidence="2" type="ORF">G4V63_03415</name>
</gene>
<keyword evidence="3" id="KW-1185">Reference proteome</keyword>
<accession>A0A7C9VDA5</accession>
<evidence type="ECO:0000313" key="2">
    <source>
        <dbReference type="EMBL" id="NGX94306.1"/>
    </source>
</evidence>
<organism evidence="2 3">
    <name type="scientific">Candidatus Afipia apatlaquensis</name>
    <dbReference type="NCBI Taxonomy" id="2712852"/>
    <lineage>
        <taxon>Bacteria</taxon>
        <taxon>Pseudomonadati</taxon>
        <taxon>Pseudomonadota</taxon>
        <taxon>Alphaproteobacteria</taxon>
        <taxon>Hyphomicrobiales</taxon>
        <taxon>Nitrobacteraceae</taxon>
        <taxon>Afipia</taxon>
    </lineage>
</organism>
<feature type="compositionally biased region" description="Basic and acidic residues" evidence="1">
    <location>
        <begin position="12"/>
        <end position="22"/>
    </location>
</feature>
<dbReference type="Gene3D" id="3.40.109.10">
    <property type="entry name" value="NADH Oxidase"/>
    <property type="match status" value="1"/>
</dbReference>
<comment type="caution">
    <text evidence="2">The sequence shown here is derived from an EMBL/GenBank/DDBJ whole genome shotgun (WGS) entry which is preliminary data.</text>
</comment>
<dbReference type="InterPro" id="IPR000415">
    <property type="entry name" value="Nitroreductase-like"/>
</dbReference>
<reference evidence="2" key="1">
    <citation type="submission" date="2020-02" db="EMBL/GenBank/DDBJ databases">
        <title>Draft genome sequence of Candidatus Afipia apatlaquensis IBT-C3, a potential strain for decolorization of textile dyes.</title>
        <authorList>
            <person name="Sanchez-Reyes A."/>
            <person name="Breton-Deval L."/>
            <person name="Mangelson H."/>
            <person name="Sanchez-Flores A."/>
        </authorList>
    </citation>
    <scope>NUCLEOTIDE SEQUENCE [LARGE SCALE GENOMIC DNA]</scope>
    <source>
        <strain evidence="2">IBT-C3</strain>
    </source>
</reference>